<evidence type="ECO:0000313" key="1">
    <source>
        <dbReference type="EMBL" id="KAK7345515.1"/>
    </source>
</evidence>
<organism evidence="1 2">
    <name type="scientific">Canavalia gladiata</name>
    <name type="common">Sword bean</name>
    <name type="synonym">Dolichos gladiatus</name>
    <dbReference type="NCBI Taxonomy" id="3824"/>
    <lineage>
        <taxon>Eukaryota</taxon>
        <taxon>Viridiplantae</taxon>
        <taxon>Streptophyta</taxon>
        <taxon>Embryophyta</taxon>
        <taxon>Tracheophyta</taxon>
        <taxon>Spermatophyta</taxon>
        <taxon>Magnoliopsida</taxon>
        <taxon>eudicotyledons</taxon>
        <taxon>Gunneridae</taxon>
        <taxon>Pentapetalae</taxon>
        <taxon>rosids</taxon>
        <taxon>fabids</taxon>
        <taxon>Fabales</taxon>
        <taxon>Fabaceae</taxon>
        <taxon>Papilionoideae</taxon>
        <taxon>50 kb inversion clade</taxon>
        <taxon>NPAAA clade</taxon>
        <taxon>indigoferoid/millettioid clade</taxon>
        <taxon>Phaseoleae</taxon>
        <taxon>Canavalia</taxon>
    </lineage>
</organism>
<proteinExistence type="predicted"/>
<gene>
    <name evidence="1" type="ORF">VNO77_16119</name>
</gene>
<dbReference type="EMBL" id="JAYMYQ010000003">
    <property type="protein sequence ID" value="KAK7345515.1"/>
    <property type="molecule type" value="Genomic_DNA"/>
</dbReference>
<accession>A0AAN9QPM9</accession>
<comment type="caution">
    <text evidence="1">The sequence shown here is derived from an EMBL/GenBank/DDBJ whole genome shotgun (WGS) entry which is preliminary data.</text>
</comment>
<sequence length="162" mass="18243">MISDKTAKFSRAWVLHGVAVNVDGESIFCCKLLPMVRTCSHELLYAPKLRSEAICLSQEPPTPLEHVKNLSSIDIYLQSHYVILDSNHNEILLRNTSTSIHKSILTYDIGEDLYLIWYSKGSSLRWHPFITNRVGEAVYLHHMGRDGGNDQVSQPCSGGCLE</sequence>
<dbReference type="AlphaFoldDB" id="A0AAN9QPM9"/>
<protein>
    <submittedName>
        <fullName evidence="1">Uncharacterized protein</fullName>
    </submittedName>
</protein>
<evidence type="ECO:0000313" key="2">
    <source>
        <dbReference type="Proteomes" id="UP001367508"/>
    </source>
</evidence>
<keyword evidence="2" id="KW-1185">Reference proteome</keyword>
<name>A0AAN9QPM9_CANGL</name>
<reference evidence="1 2" key="1">
    <citation type="submission" date="2024-01" db="EMBL/GenBank/DDBJ databases">
        <title>The genomes of 5 underutilized Papilionoideae crops provide insights into root nodulation and disease resistanc.</title>
        <authorList>
            <person name="Jiang F."/>
        </authorList>
    </citation>
    <scope>NUCLEOTIDE SEQUENCE [LARGE SCALE GENOMIC DNA]</scope>
    <source>
        <strain evidence="1">LVBAO_FW01</strain>
        <tissue evidence="1">Leaves</tissue>
    </source>
</reference>
<dbReference type="Proteomes" id="UP001367508">
    <property type="component" value="Unassembled WGS sequence"/>
</dbReference>